<keyword evidence="5" id="KW-0687">Ribonucleoprotein</keyword>
<dbReference type="EMBL" id="HBUF01593083">
    <property type="protein sequence ID" value="CAG6773979.1"/>
    <property type="molecule type" value="Transcribed_RNA"/>
</dbReference>
<dbReference type="EMBL" id="HBUF01256591">
    <property type="protein sequence ID" value="CAG6681712.1"/>
    <property type="molecule type" value="Transcribed_RNA"/>
</dbReference>
<comment type="similarity">
    <text evidence="2">Belongs to the universal ribosomal protein uL18 family.</text>
</comment>
<dbReference type="PANTHER" id="PTHR12899:SF3">
    <property type="entry name" value="LARGE RIBOSOMAL SUBUNIT PROTEIN UL18M"/>
    <property type="match status" value="1"/>
</dbReference>
<dbReference type="EMBL" id="HBUF01086747">
    <property type="protein sequence ID" value="CAG6634528.1"/>
    <property type="molecule type" value="Transcribed_RNA"/>
</dbReference>
<sequence>MFAKIPSRLFSSLPDAATTSKCVFNKNPRNLERLRIARKPQGYHLDRLGREYWHTLYFTLTKKHITGQIIHNSGNVVVSASTNEWALKKHLFNTNDISAYSNLAQVLAQRCLESGISEITCNYKAEPNTKFHEFLKVLESSGVSLTEPEVFTIPRSFEKENPEKPWEVVDN</sequence>
<dbReference type="SUPFAM" id="SSF53137">
    <property type="entry name" value="Translational machinery components"/>
    <property type="match status" value="1"/>
</dbReference>
<dbReference type="EMBL" id="HBUF01338863">
    <property type="protein sequence ID" value="CAG6699048.1"/>
    <property type="molecule type" value="Transcribed_RNA"/>
</dbReference>
<dbReference type="EMBL" id="HBUF01086746">
    <property type="protein sequence ID" value="CAG6634527.1"/>
    <property type="molecule type" value="Transcribed_RNA"/>
</dbReference>
<name>A0A8D8XKQ4_9HEMI</name>
<evidence type="ECO:0000256" key="4">
    <source>
        <dbReference type="ARBA" id="ARBA00023128"/>
    </source>
</evidence>
<evidence type="ECO:0000256" key="3">
    <source>
        <dbReference type="ARBA" id="ARBA00022980"/>
    </source>
</evidence>
<dbReference type="GO" id="GO:0008097">
    <property type="term" value="F:5S rRNA binding"/>
    <property type="evidence" value="ECO:0007669"/>
    <property type="project" value="TreeGrafter"/>
</dbReference>
<evidence type="ECO:0000313" key="8">
    <source>
        <dbReference type="EMBL" id="CAG6699048.1"/>
    </source>
</evidence>
<dbReference type="InterPro" id="IPR036967">
    <property type="entry name" value="Ribosomal_uS11_sf"/>
</dbReference>
<dbReference type="Gene3D" id="3.30.420.80">
    <property type="entry name" value="Ribosomal protein S11"/>
    <property type="match status" value="1"/>
</dbReference>
<dbReference type="GO" id="GO:0005840">
    <property type="term" value="C:ribosome"/>
    <property type="evidence" value="ECO:0007669"/>
    <property type="project" value="UniProtKB-KW"/>
</dbReference>
<evidence type="ECO:0000256" key="2">
    <source>
        <dbReference type="ARBA" id="ARBA00007116"/>
    </source>
</evidence>
<evidence type="ECO:0000256" key="6">
    <source>
        <dbReference type="ARBA" id="ARBA00069051"/>
    </source>
</evidence>
<dbReference type="EMBL" id="HBUF01086743">
    <property type="protein sequence ID" value="CAG6634524.1"/>
    <property type="molecule type" value="Transcribed_RNA"/>
</dbReference>
<dbReference type="InterPro" id="IPR005484">
    <property type="entry name" value="Ribosomal_uL18_bac/plant/anim"/>
</dbReference>
<reference evidence="8" key="1">
    <citation type="submission" date="2021-05" db="EMBL/GenBank/DDBJ databases">
        <authorList>
            <person name="Alioto T."/>
            <person name="Alioto T."/>
            <person name="Gomez Garrido J."/>
        </authorList>
    </citation>
    <scope>NUCLEOTIDE SEQUENCE</scope>
</reference>
<dbReference type="FunFam" id="3.30.420.80:FF:000005">
    <property type="entry name" value="39S ribosomal protein L18, mitochondrial"/>
    <property type="match status" value="1"/>
</dbReference>
<protein>
    <recommendedName>
        <fullName evidence="6">Large ribosomal subunit protein uL18m</fullName>
    </recommendedName>
    <alternativeName>
        <fullName evidence="7">39S ribosomal protein L18, mitochondrial</fullName>
    </alternativeName>
</protein>
<evidence type="ECO:0000256" key="1">
    <source>
        <dbReference type="ARBA" id="ARBA00004173"/>
    </source>
</evidence>
<comment type="subcellular location">
    <subcellularLocation>
        <location evidence="1">Mitochondrion</location>
    </subcellularLocation>
</comment>
<keyword evidence="4" id="KW-0496">Mitochondrion</keyword>
<evidence type="ECO:0000256" key="7">
    <source>
        <dbReference type="ARBA" id="ARBA00082661"/>
    </source>
</evidence>
<dbReference type="AlphaFoldDB" id="A0A8D8XKQ4"/>
<dbReference type="EMBL" id="HBUF01086745">
    <property type="protein sequence ID" value="CAG6634526.1"/>
    <property type="molecule type" value="Transcribed_RNA"/>
</dbReference>
<accession>A0A8D8XKQ4</accession>
<dbReference type="EMBL" id="HBUF01086744">
    <property type="protein sequence ID" value="CAG6634525.1"/>
    <property type="molecule type" value="Transcribed_RNA"/>
</dbReference>
<dbReference type="EMBL" id="HBUF01593081">
    <property type="protein sequence ID" value="CAG6773976.1"/>
    <property type="molecule type" value="Transcribed_RNA"/>
</dbReference>
<evidence type="ECO:0000256" key="5">
    <source>
        <dbReference type="ARBA" id="ARBA00023274"/>
    </source>
</evidence>
<dbReference type="EMBL" id="HBUF01256592">
    <property type="protein sequence ID" value="CAG6681713.1"/>
    <property type="molecule type" value="Transcribed_RNA"/>
</dbReference>
<dbReference type="InterPro" id="IPR057268">
    <property type="entry name" value="Ribosomal_L18"/>
</dbReference>
<dbReference type="GO" id="GO:1990904">
    <property type="term" value="C:ribonucleoprotein complex"/>
    <property type="evidence" value="ECO:0007669"/>
    <property type="project" value="UniProtKB-KW"/>
</dbReference>
<proteinExistence type="inferred from homology"/>
<keyword evidence="3 8" id="KW-0689">Ribosomal protein</keyword>
<dbReference type="CDD" id="cd00432">
    <property type="entry name" value="Ribosomal_L18_L5e"/>
    <property type="match status" value="1"/>
</dbReference>
<organism evidence="8">
    <name type="scientific">Cacopsylla melanoneura</name>
    <dbReference type="NCBI Taxonomy" id="428564"/>
    <lineage>
        <taxon>Eukaryota</taxon>
        <taxon>Metazoa</taxon>
        <taxon>Ecdysozoa</taxon>
        <taxon>Arthropoda</taxon>
        <taxon>Hexapoda</taxon>
        <taxon>Insecta</taxon>
        <taxon>Pterygota</taxon>
        <taxon>Neoptera</taxon>
        <taxon>Paraneoptera</taxon>
        <taxon>Hemiptera</taxon>
        <taxon>Sternorrhyncha</taxon>
        <taxon>Psylloidea</taxon>
        <taxon>Psyllidae</taxon>
        <taxon>Psyllinae</taxon>
        <taxon>Cacopsylla</taxon>
    </lineage>
</organism>
<dbReference type="GO" id="GO:0003735">
    <property type="term" value="F:structural constituent of ribosome"/>
    <property type="evidence" value="ECO:0007669"/>
    <property type="project" value="InterPro"/>
</dbReference>
<dbReference type="GO" id="GO:0006412">
    <property type="term" value="P:translation"/>
    <property type="evidence" value="ECO:0007669"/>
    <property type="project" value="InterPro"/>
</dbReference>
<dbReference type="GO" id="GO:0005743">
    <property type="term" value="C:mitochondrial inner membrane"/>
    <property type="evidence" value="ECO:0007669"/>
    <property type="project" value="UniProtKB-ARBA"/>
</dbReference>
<dbReference type="PANTHER" id="PTHR12899">
    <property type="entry name" value="39S RIBOSOMAL PROTEIN L18, MITOCHONDRIAL"/>
    <property type="match status" value="1"/>
</dbReference>